<sequence>MSIKNNLAFPLILLFSIYLFFILNWNFAESKNLESRKLDILKMKKGGQKFHLNKEKRILRKNGDEFFVDFALIIYNIYSEYLDRNIFVDFCYNEEKYFNNYCDLKSMSNPINATFNEGKLYKIVIFVDKLVDNKGQTIINVGNNIEFALFTPSRDNIINGNVKNIQKIAKALNALVDEGNIYYLNEECTYLKSKGESTIGLKFKDLKTTINVSGKDIANHGYKDKCALGLGIDEENQLKISSYIFQNYCVLFDTFLNQIAFAPKVVKSEDMDRETEDFC</sequence>
<dbReference type="InterPro" id="IPR021109">
    <property type="entry name" value="Peptidase_aspartic_dom_sf"/>
</dbReference>
<evidence type="ECO:0000313" key="2">
    <source>
        <dbReference type="EMBL" id="CAD2129648.1"/>
    </source>
</evidence>
<feature type="transmembrane region" description="Helical" evidence="1">
    <location>
        <begin position="7"/>
        <end position="27"/>
    </location>
</feature>
<comment type="caution">
    <text evidence="2">The sequence shown here is derived from an EMBL/GenBank/DDBJ whole genome shotgun (WGS) entry which is preliminary data.</text>
</comment>
<protein>
    <submittedName>
        <fullName evidence="2">Uncharacterized protein</fullName>
    </submittedName>
</protein>
<proteinExistence type="predicted"/>
<dbReference type="Gene3D" id="2.40.70.10">
    <property type="entry name" value="Acid Proteases"/>
    <property type="match status" value="1"/>
</dbReference>
<gene>
    <name evidence="2" type="ORF">MENT_LOCUS2699</name>
</gene>
<dbReference type="Proteomes" id="UP000580250">
    <property type="component" value="Unassembled WGS sequence"/>
</dbReference>
<dbReference type="EMBL" id="CAJEWN010000008">
    <property type="protein sequence ID" value="CAD2129648.1"/>
    <property type="molecule type" value="Genomic_DNA"/>
</dbReference>
<dbReference type="AlphaFoldDB" id="A0A6V7TQY6"/>
<keyword evidence="1" id="KW-0812">Transmembrane</keyword>
<organism evidence="2 3">
    <name type="scientific">Meloidogyne enterolobii</name>
    <name type="common">Root-knot nematode worm</name>
    <name type="synonym">Meloidogyne mayaguensis</name>
    <dbReference type="NCBI Taxonomy" id="390850"/>
    <lineage>
        <taxon>Eukaryota</taxon>
        <taxon>Metazoa</taxon>
        <taxon>Ecdysozoa</taxon>
        <taxon>Nematoda</taxon>
        <taxon>Chromadorea</taxon>
        <taxon>Rhabditida</taxon>
        <taxon>Tylenchina</taxon>
        <taxon>Tylenchomorpha</taxon>
        <taxon>Tylenchoidea</taxon>
        <taxon>Meloidogynidae</taxon>
        <taxon>Meloidogyninae</taxon>
        <taxon>Meloidogyne</taxon>
    </lineage>
</organism>
<accession>A0A6V7TQY6</accession>
<keyword evidence="1" id="KW-0472">Membrane</keyword>
<keyword evidence="1" id="KW-1133">Transmembrane helix</keyword>
<reference evidence="2 3" key="1">
    <citation type="submission" date="2020-08" db="EMBL/GenBank/DDBJ databases">
        <authorList>
            <person name="Koutsovoulos G."/>
            <person name="Danchin GJ E."/>
        </authorList>
    </citation>
    <scope>NUCLEOTIDE SEQUENCE [LARGE SCALE GENOMIC DNA]</scope>
</reference>
<evidence type="ECO:0000256" key="1">
    <source>
        <dbReference type="SAM" id="Phobius"/>
    </source>
</evidence>
<name>A0A6V7TQY6_MELEN</name>
<evidence type="ECO:0000313" key="3">
    <source>
        <dbReference type="Proteomes" id="UP000580250"/>
    </source>
</evidence>
<dbReference type="OrthoDB" id="5899904at2759"/>